<keyword evidence="2" id="KW-1185">Reference proteome</keyword>
<dbReference type="OrthoDB" id="7477285at2"/>
<organism evidence="1 2">
    <name type="scientific">Sphingobium terrigena</name>
    <dbReference type="NCBI Taxonomy" id="2304063"/>
    <lineage>
        <taxon>Bacteria</taxon>
        <taxon>Pseudomonadati</taxon>
        <taxon>Pseudomonadota</taxon>
        <taxon>Alphaproteobacteria</taxon>
        <taxon>Sphingomonadales</taxon>
        <taxon>Sphingomonadaceae</taxon>
        <taxon>Sphingobium</taxon>
    </lineage>
</organism>
<dbReference type="EMBL" id="QVRA01000020">
    <property type="protein sequence ID" value="RJG52904.1"/>
    <property type="molecule type" value="Genomic_DNA"/>
</dbReference>
<dbReference type="AlphaFoldDB" id="A0A418YNS7"/>
<sequence>MLRVLFGSEVALNIRCDSNGYAGAKASGSNTAIGRAAFRWLPKRLPQWPRSDLAAADPLQCEWAEDAALAMIRACLDALERPYVQVTS</sequence>
<evidence type="ECO:0000313" key="2">
    <source>
        <dbReference type="Proteomes" id="UP000283469"/>
    </source>
</evidence>
<accession>A0A418YNS7</accession>
<evidence type="ECO:0000313" key="1">
    <source>
        <dbReference type="EMBL" id="RJG52904.1"/>
    </source>
</evidence>
<protein>
    <submittedName>
        <fullName evidence="1">Uncharacterized protein</fullName>
    </submittedName>
</protein>
<name>A0A418YNS7_9SPHN</name>
<comment type="caution">
    <text evidence="1">The sequence shown here is derived from an EMBL/GenBank/DDBJ whole genome shotgun (WGS) entry which is preliminary data.</text>
</comment>
<gene>
    <name evidence="1" type="ORF">D0Z70_17840</name>
</gene>
<dbReference type="Proteomes" id="UP000283469">
    <property type="component" value="Unassembled WGS sequence"/>
</dbReference>
<reference evidence="1 2" key="1">
    <citation type="submission" date="2018-08" db="EMBL/GenBank/DDBJ databases">
        <title>Sphingobium sp. EO9.</title>
        <authorList>
            <person name="Park Y."/>
            <person name="Kim K.H."/>
            <person name="Jeon C.O."/>
        </authorList>
    </citation>
    <scope>NUCLEOTIDE SEQUENCE [LARGE SCALE GENOMIC DNA]</scope>
    <source>
        <strain evidence="1 2">EO9</strain>
    </source>
</reference>
<proteinExistence type="predicted"/>